<dbReference type="GO" id="GO:0005694">
    <property type="term" value="C:chromosome"/>
    <property type="evidence" value="ECO:0007669"/>
    <property type="project" value="TreeGrafter"/>
</dbReference>
<dbReference type="STRING" id="1612308.SAMN05444581_1421"/>
<reference evidence="3 4" key="1">
    <citation type="submission" date="2016-10" db="EMBL/GenBank/DDBJ databases">
        <authorList>
            <person name="de Groot N.N."/>
        </authorList>
    </citation>
    <scope>NUCLEOTIDE SEQUENCE [LARGE SCALE GENOMIC DNA]</scope>
    <source>
        <strain evidence="3 4">NE2</strain>
    </source>
</reference>
<dbReference type="InterPro" id="IPR036086">
    <property type="entry name" value="ParB/Sulfiredoxin_sf"/>
</dbReference>
<keyword evidence="4" id="KW-1185">Reference proteome</keyword>
<evidence type="ECO:0000313" key="4">
    <source>
        <dbReference type="Proteomes" id="UP000198755"/>
    </source>
</evidence>
<gene>
    <name evidence="3" type="ORF">SAMN05444581_1421</name>
</gene>
<dbReference type="Gene3D" id="3.90.1530.10">
    <property type="entry name" value="Conserved hypothetical protein from pyrococcus furiosus pfu- 392566-001, ParB domain"/>
    <property type="match status" value="1"/>
</dbReference>
<dbReference type="Proteomes" id="UP000198755">
    <property type="component" value="Unassembled WGS sequence"/>
</dbReference>
<protein>
    <submittedName>
        <fullName evidence="3">ParB-like nuclease domain-containing protein</fullName>
    </submittedName>
</protein>
<dbReference type="GO" id="GO:0007059">
    <property type="term" value="P:chromosome segregation"/>
    <property type="evidence" value="ECO:0007669"/>
    <property type="project" value="TreeGrafter"/>
</dbReference>
<feature type="domain" description="ParB-like N-terminal" evidence="2">
    <location>
        <begin position="10"/>
        <end position="82"/>
    </location>
</feature>
<sequence>MTKTRAHKLKSLPIGELSANPGNPRKHGREQIRAIARSIEAFGFNAPILIDRNKQLIAGHGRFEAAKLLGRSEIPVICLDHLS</sequence>
<dbReference type="EMBL" id="FOSN01000042">
    <property type="protein sequence ID" value="SFK89088.1"/>
    <property type="molecule type" value="Genomic_DNA"/>
</dbReference>
<proteinExistence type="predicted"/>
<evidence type="ECO:0000259" key="2">
    <source>
        <dbReference type="SMART" id="SM00470"/>
    </source>
</evidence>
<dbReference type="InterPro" id="IPR050336">
    <property type="entry name" value="Chromosome_partition/occlusion"/>
</dbReference>
<dbReference type="InterPro" id="IPR003115">
    <property type="entry name" value="ParB_N"/>
</dbReference>
<dbReference type="RefSeq" id="WP_244532452.1">
    <property type="nucleotide sequence ID" value="NZ_FOSN01000042.1"/>
</dbReference>
<accession>A0A1I4D689</accession>
<dbReference type="PANTHER" id="PTHR33375:SF1">
    <property type="entry name" value="CHROMOSOME-PARTITIONING PROTEIN PARB-RELATED"/>
    <property type="match status" value="1"/>
</dbReference>
<organism evidence="3 4">
    <name type="scientific">Methylocapsa palsarum</name>
    <dbReference type="NCBI Taxonomy" id="1612308"/>
    <lineage>
        <taxon>Bacteria</taxon>
        <taxon>Pseudomonadati</taxon>
        <taxon>Pseudomonadota</taxon>
        <taxon>Alphaproteobacteria</taxon>
        <taxon>Hyphomicrobiales</taxon>
        <taxon>Beijerinckiaceae</taxon>
        <taxon>Methylocapsa</taxon>
    </lineage>
</organism>
<dbReference type="SUPFAM" id="SSF110849">
    <property type="entry name" value="ParB/Sulfiredoxin"/>
    <property type="match status" value="1"/>
</dbReference>
<name>A0A1I4D689_9HYPH</name>
<evidence type="ECO:0000313" key="3">
    <source>
        <dbReference type="EMBL" id="SFK89088.1"/>
    </source>
</evidence>
<feature type="compositionally biased region" description="Basic residues" evidence="1">
    <location>
        <begin position="1"/>
        <end position="10"/>
    </location>
</feature>
<dbReference type="CDD" id="cd16403">
    <property type="entry name" value="ParB_N_like_MT"/>
    <property type="match status" value="1"/>
</dbReference>
<feature type="region of interest" description="Disordered" evidence="1">
    <location>
        <begin position="1"/>
        <end position="29"/>
    </location>
</feature>
<dbReference type="Pfam" id="PF02195">
    <property type="entry name" value="ParB_N"/>
    <property type="match status" value="1"/>
</dbReference>
<dbReference type="PANTHER" id="PTHR33375">
    <property type="entry name" value="CHROMOSOME-PARTITIONING PROTEIN PARB-RELATED"/>
    <property type="match status" value="1"/>
</dbReference>
<dbReference type="AlphaFoldDB" id="A0A1I4D689"/>
<feature type="non-terminal residue" evidence="3">
    <location>
        <position position="83"/>
    </location>
</feature>
<evidence type="ECO:0000256" key="1">
    <source>
        <dbReference type="SAM" id="MobiDB-lite"/>
    </source>
</evidence>
<dbReference type="SMART" id="SM00470">
    <property type="entry name" value="ParB"/>
    <property type="match status" value="1"/>
</dbReference>